<organism evidence="2 3">
    <name type="scientific">Sorangium cellulosum So0157-2</name>
    <dbReference type="NCBI Taxonomy" id="1254432"/>
    <lineage>
        <taxon>Bacteria</taxon>
        <taxon>Pseudomonadati</taxon>
        <taxon>Myxococcota</taxon>
        <taxon>Polyangia</taxon>
        <taxon>Polyangiales</taxon>
        <taxon>Polyangiaceae</taxon>
        <taxon>Sorangium</taxon>
    </lineage>
</organism>
<protein>
    <submittedName>
        <fullName evidence="2">Uncharacterized protein</fullName>
    </submittedName>
</protein>
<gene>
    <name evidence="2" type="ORF">SCE1572_35960</name>
</gene>
<feature type="coiled-coil region" evidence="1">
    <location>
        <begin position="461"/>
        <end position="488"/>
    </location>
</feature>
<dbReference type="HOGENOM" id="CLU_558847_0_0_7"/>
<dbReference type="eggNOG" id="COG3409">
    <property type="taxonomic scope" value="Bacteria"/>
</dbReference>
<proteinExistence type="predicted"/>
<dbReference type="EMBL" id="CP003969">
    <property type="protein sequence ID" value="AGP39407.1"/>
    <property type="molecule type" value="Genomic_DNA"/>
</dbReference>
<evidence type="ECO:0000256" key="1">
    <source>
        <dbReference type="SAM" id="Coils"/>
    </source>
</evidence>
<dbReference type="Proteomes" id="UP000014803">
    <property type="component" value="Chromosome"/>
</dbReference>
<sequence>MAADVSPGPDNHISQAAGTPFTAALPKWVLEITQTQDAADLELTYPKGGPTTKRTVRLYWFRFLGVGFHSGNVMGVNRELLKKLLRAQEELYRQYREAMGAPADDADDQKKFKEWCSAKELVGGQGKRGGGNHRDGSAIDVEYTTSPWVPIYDSSGPTGEIHNNRNVEWSRINVWEPCLEVYQRATLFCFGHSIQPRKSSDASRSYDTFKKVHDGLVSYLAYRYPHGAQEDLTEASLGDFINRVKSEKDTTLSGCKILLRDGSGKLAERSPYDEQGRVDERLLGEAYAQIEADRKVMRYGMVKNSLKIDADRIDESATNFREPCRGFLMLKKEVVLALIKVGLRWGGQDFGDMMHFDMGFEVLNEFYDVAVAHKASQLLNMLGTKDDVGLQKLRDAATAIKSAAEAAGPAANQASLAGDTTKEDACRAAVRSADAALSKVSAAGGAVKRAASSEKMPENKRQKALDAADAALAAAKQAETEARQATAM</sequence>
<reference evidence="2 3" key="1">
    <citation type="journal article" date="2013" name="Sci. Rep.">
        <title>Extraordinary expansion of a Sorangium cellulosum genome from an alkaline milieu.</title>
        <authorList>
            <person name="Han K."/>
            <person name="Li Z.F."/>
            <person name="Peng R."/>
            <person name="Zhu L.P."/>
            <person name="Zhou T."/>
            <person name="Wang L.G."/>
            <person name="Li S.G."/>
            <person name="Zhang X.B."/>
            <person name="Hu W."/>
            <person name="Wu Z.H."/>
            <person name="Qin N."/>
            <person name="Li Y.Z."/>
        </authorList>
    </citation>
    <scope>NUCLEOTIDE SEQUENCE [LARGE SCALE GENOMIC DNA]</scope>
    <source>
        <strain evidence="2 3">So0157-2</strain>
    </source>
</reference>
<keyword evidence="1" id="KW-0175">Coiled coil</keyword>
<dbReference type="STRING" id="1254432.SCE1572_35960"/>
<evidence type="ECO:0000313" key="2">
    <source>
        <dbReference type="EMBL" id="AGP39407.1"/>
    </source>
</evidence>
<accession>S4Y1P8</accession>
<name>S4Y1P8_SORCE</name>
<dbReference type="KEGG" id="scu:SCE1572_35960"/>
<evidence type="ECO:0000313" key="3">
    <source>
        <dbReference type="Proteomes" id="UP000014803"/>
    </source>
</evidence>
<dbReference type="PATRIC" id="fig|1254432.3.peg.8153"/>
<dbReference type="AlphaFoldDB" id="S4Y1P8"/>